<evidence type="ECO:0000313" key="2">
    <source>
        <dbReference type="EMBL" id="ACS78833.1"/>
    </source>
</evidence>
<evidence type="ECO:0000313" key="3">
    <source>
        <dbReference type="Proteomes" id="UP000002601"/>
    </source>
</evidence>
<gene>
    <name evidence="2" type="ordered locus">Desal_0767</name>
</gene>
<dbReference type="InterPro" id="IPR032557">
    <property type="entry name" value="DUF4935"/>
</dbReference>
<protein>
    <recommendedName>
        <fullName evidence="1">DUF4935 domain-containing protein</fullName>
    </recommendedName>
</protein>
<accession>C6BZ09</accession>
<dbReference type="eggNOG" id="ENOG502ZFAI">
    <property type="taxonomic scope" value="Bacteria"/>
</dbReference>
<proteinExistence type="predicted"/>
<sequence>MKNIYIDTNIIRKCGFDFLRPEYLKLIQLCQKYGYKIFIHTVVISEVETQLLDKFKKAIEQTNRHLGKLSSIARETRTKEAIEGVYLDYSEVASKVKKDILYPFRNWMRMCNVEVVGFDQEDAEKVFANYFNGQGCFSTPKCRSDLPDAFIAQGLKNLCLNDAIILCEDGRLLNELVQCAKKPFGIFDSYESFASFFSKGLPQEVEFDFSLESIGLSFTDSKEFYHQLVAEIEGYDWSGCDFDADESDTTIHFLNVNGDISIDSTELNENMIKVNCSFNATANIDFFIFKSDYYSGAEDTYQGVSVTDWNDHYFFAETEKELSITAECVFFIDDFDLNDAQKKDSVFDIIFNSFSFSVENLSVDGYYDTYDLY</sequence>
<feature type="domain" description="DUF4935" evidence="1">
    <location>
        <begin position="4"/>
        <end position="161"/>
    </location>
</feature>
<dbReference type="AlphaFoldDB" id="C6BZ09"/>
<reference evidence="2 3" key="1">
    <citation type="submission" date="2009-06" db="EMBL/GenBank/DDBJ databases">
        <title>Complete sequence of Desulfovibrio salexigens DSM 2638.</title>
        <authorList>
            <consortium name="US DOE Joint Genome Institute"/>
            <person name="Lucas S."/>
            <person name="Copeland A."/>
            <person name="Lapidus A."/>
            <person name="Glavina del Rio T."/>
            <person name="Tice H."/>
            <person name="Bruce D."/>
            <person name="Goodwin L."/>
            <person name="Pitluck S."/>
            <person name="Munk A.C."/>
            <person name="Brettin T."/>
            <person name="Detter J.C."/>
            <person name="Han C."/>
            <person name="Tapia R."/>
            <person name="Larimer F."/>
            <person name="Land M."/>
            <person name="Hauser L."/>
            <person name="Kyrpides N."/>
            <person name="Anderson I."/>
            <person name="Wall J.D."/>
            <person name="Arkin A.P."/>
            <person name="Dehal P."/>
            <person name="Chivian D."/>
            <person name="Giles B."/>
            <person name="Hazen T.C."/>
        </authorList>
    </citation>
    <scope>NUCLEOTIDE SEQUENCE [LARGE SCALE GENOMIC DNA]</scope>
    <source>
        <strain evidence="3">ATCC 14822 / DSM 2638 / NCIMB 8403 / VKM B-1763</strain>
    </source>
</reference>
<dbReference type="STRING" id="526222.Desal_0767"/>
<name>C6BZ09_MARSD</name>
<keyword evidence="3" id="KW-1185">Reference proteome</keyword>
<dbReference type="OrthoDB" id="6100944at2"/>
<dbReference type="RefSeq" id="WP_015850652.1">
    <property type="nucleotide sequence ID" value="NC_012881.1"/>
</dbReference>
<evidence type="ECO:0000259" key="1">
    <source>
        <dbReference type="Pfam" id="PF16289"/>
    </source>
</evidence>
<dbReference type="HOGENOM" id="CLU_782550_0_0_7"/>
<dbReference type="EMBL" id="CP001649">
    <property type="protein sequence ID" value="ACS78833.1"/>
    <property type="molecule type" value="Genomic_DNA"/>
</dbReference>
<dbReference type="Pfam" id="PF16289">
    <property type="entry name" value="PIN_12"/>
    <property type="match status" value="1"/>
</dbReference>
<organism evidence="2 3">
    <name type="scientific">Maridesulfovibrio salexigens (strain ATCC 14822 / DSM 2638 / NCIMB 8403 / VKM B-1763)</name>
    <name type="common">Desulfovibrio salexigens</name>
    <dbReference type="NCBI Taxonomy" id="526222"/>
    <lineage>
        <taxon>Bacteria</taxon>
        <taxon>Pseudomonadati</taxon>
        <taxon>Thermodesulfobacteriota</taxon>
        <taxon>Desulfovibrionia</taxon>
        <taxon>Desulfovibrionales</taxon>
        <taxon>Desulfovibrionaceae</taxon>
        <taxon>Maridesulfovibrio</taxon>
    </lineage>
</organism>
<dbReference type="KEGG" id="dsa:Desal_0767"/>
<dbReference type="Proteomes" id="UP000002601">
    <property type="component" value="Chromosome"/>
</dbReference>